<dbReference type="PANTHER" id="PTHR37804">
    <property type="entry name" value="CDAA REGULATORY PROTEIN CDAR"/>
    <property type="match status" value="1"/>
</dbReference>
<reference evidence="1 2" key="1">
    <citation type="journal article" date="2019" name="Science, e1252229">
        <title>Invertible promoters mediate bacterial phase variation, antibiotic resistance, and host adaptation in the gut.</title>
        <authorList>
            <person name="Jiang X."/>
            <person name="Hall A.B."/>
            <person name="Arthur T.D."/>
            <person name="Plichta D.R."/>
            <person name="Covington C.T."/>
            <person name="Poyet M."/>
            <person name="Crothers J."/>
            <person name="Moses P.L."/>
            <person name="Tolonen A.C."/>
            <person name="Vlamakis H."/>
            <person name="Alm E.J."/>
            <person name="Xavier R.J."/>
        </authorList>
    </citation>
    <scope>NUCLEOTIDE SEQUENCE [LARGE SCALE GENOMIC DNA]</scope>
    <source>
        <strain evidence="2">aa_0143</strain>
    </source>
</reference>
<dbReference type="Pfam" id="PF07949">
    <property type="entry name" value="YbbR"/>
    <property type="match status" value="2"/>
</dbReference>
<name>A0A414U4H5_9FIRM</name>
<dbReference type="InterPro" id="IPR053154">
    <property type="entry name" value="c-di-AMP_regulator"/>
</dbReference>
<sequence>MAQKMKKYKFTDNLGLKIIAVIFAAFLWLIVVNLDNPVSTQTFSEVPVTIINEDIILSAGDTYQVLGEEKVSVVVSATRQVRQKLTKEDIVATADIKEMDTSTGLVPIKISIPNYAGKYESAEAAPRNLQIQREKSGKKVLSLTVSTGDSKVRDGYILGDMTVNPDKVTITGPESILDQIDRAVALIDVEGLAKDSEETAKLGLYDISGNPISQTRLGNNLGEGGITVSVEVLKIKSVPISLSVSGTPAEGYKYTGYSSEPETVQIYGEKDVVDKIEEIDVPVIDVSGASQPIQKSVNISEYLPEGVQLVDEKTANITVTAMVEEEGTRTINFMVSSIQINNLAEGLQVSYEPDAEIALRFSGDQKALEMLDISNAVSVDMSAYVVPGVYDVHVDVDIPEGITLMKKVTVQLTVAEKEQEGGNESDTNTEQKGQ</sequence>
<dbReference type="Gene3D" id="2.170.120.30">
    <property type="match status" value="2"/>
</dbReference>
<accession>A0A414U4H5</accession>
<evidence type="ECO:0000313" key="2">
    <source>
        <dbReference type="Proteomes" id="UP000292665"/>
    </source>
</evidence>
<dbReference type="InterPro" id="IPR012505">
    <property type="entry name" value="YbbR"/>
</dbReference>
<dbReference type="Proteomes" id="UP000292665">
    <property type="component" value="Unassembled WGS sequence"/>
</dbReference>
<evidence type="ECO:0000313" key="1">
    <source>
        <dbReference type="EMBL" id="RYS80180.1"/>
    </source>
</evidence>
<proteinExistence type="predicted"/>
<dbReference type="EMBL" id="RCYR01000011">
    <property type="protein sequence ID" value="RYS80180.1"/>
    <property type="molecule type" value="Genomic_DNA"/>
</dbReference>
<dbReference type="AlphaFoldDB" id="A0A414U4H5"/>
<protein>
    <submittedName>
        <fullName evidence="1">Uncharacterized protein</fullName>
    </submittedName>
</protein>
<organism evidence="1 2">
    <name type="scientific">[Ruminococcus] torques</name>
    <dbReference type="NCBI Taxonomy" id="33039"/>
    <lineage>
        <taxon>Bacteria</taxon>
        <taxon>Bacillati</taxon>
        <taxon>Bacillota</taxon>
        <taxon>Clostridia</taxon>
        <taxon>Lachnospirales</taxon>
        <taxon>Lachnospiraceae</taxon>
        <taxon>Mediterraneibacter</taxon>
    </lineage>
</organism>
<dbReference type="Gene3D" id="2.170.120.40">
    <property type="entry name" value="YbbR-like domain"/>
    <property type="match status" value="2"/>
</dbReference>
<gene>
    <name evidence="1" type="ORF">EAI93_07085</name>
</gene>
<comment type="caution">
    <text evidence="1">The sequence shown here is derived from an EMBL/GenBank/DDBJ whole genome shotgun (WGS) entry which is preliminary data.</text>
</comment>
<dbReference type="PANTHER" id="PTHR37804:SF1">
    <property type="entry name" value="CDAA REGULATORY PROTEIN CDAR"/>
    <property type="match status" value="1"/>
</dbReference>